<protein>
    <submittedName>
        <fullName evidence="1">Uncharacterized protein</fullName>
    </submittedName>
</protein>
<evidence type="ECO:0000313" key="1">
    <source>
        <dbReference type="EMBL" id="PPJ68267.1"/>
    </source>
</evidence>
<reference evidence="1 2" key="1">
    <citation type="submission" date="2017-11" db="EMBL/GenBank/DDBJ databases">
        <authorList>
            <person name="Founou R.C."/>
            <person name="Founou L."/>
            <person name="Allam M."/>
            <person name="Ismail A."/>
            <person name="Essack S.Y."/>
        </authorList>
    </citation>
    <scope>NUCLEOTIDE SEQUENCE [LARGE SCALE GENOMIC DNA]</scope>
    <source>
        <strain evidence="1 2">G703N2B1</strain>
    </source>
</reference>
<accession>A0A7Z1MX99</accession>
<name>A0A7Z1MX99_STAAU</name>
<dbReference type="AlphaFoldDB" id="A0A7Z1MX99"/>
<organism evidence="1 2">
    <name type="scientific">Staphylococcus aureus</name>
    <dbReference type="NCBI Taxonomy" id="1280"/>
    <lineage>
        <taxon>Bacteria</taxon>
        <taxon>Bacillati</taxon>
        <taxon>Bacillota</taxon>
        <taxon>Bacilli</taxon>
        <taxon>Bacillales</taxon>
        <taxon>Staphylococcaceae</taxon>
        <taxon>Staphylococcus</taxon>
    </lineage>
</organism>
<sequence>MINSVTYHLLYVCHFSITSMRTSVVAITPRLKIILTSQLYKINSQFKNSVIFVISVIFVTVVDKSFLPTHHGVLRSCFCLI</sequence>
<evidence type="ECO:0000313" key="2">
    <source>
        <dbReference type="Proteomes" id="UP000238775"/>
    </source>
</evidence>
<comment type="caution">
    <text evidence="1">The sequence shown here is derived from an EMBL/GenBank/DDBJ whole genome shotgun (WGS) entry which is preliminary data.</text>
</comment>
<gene>
    <name evidence="1" type="ORF">CV021_18305</name>
</gene>
<proteinExistence type="predicted"/>
<dbReference type="EMBL" id="PGWZ01000752">
    <property type="protein sequence ID" value="PPJ68267.1"/>
    <property type="molecule type" value="Genomic_DNA"/>
</dbReference>
<dbReference type="Proteomes" id="UP000238775">
    <property type="component" value="Unassembled WGS sequence"/>
</dbReference>